<dbReference type="Proteomes" id="UP000287101">
    <property type="component" value="Unassembled WGS sequence"/>
</dbReference>
<proteinExistence type="inferred from homology"/>
<dbReference type="PANTHER" id="PTHR43085:SF1">
    <property type="entry name" value="PSEUDOURIDINE KINASE-RELATED"/>
    <property type="match status" value="1"/>
</dbReference>
<comment type="similarity">
    <text evidence="1">Belongs to the carbohydrate kinase PfkB family.</text>
</comment>
<name>A0A430A664_9ENTE</name>
<comment type="caution">
    <text evidence="7">The sequence shown here is derived from an EMBL/GenBank/DDBJ whole genome shotgun (WGS) entry which is preliminary data.</text>
</comment>
<dbReference type="CDD" id="cd01166">
    <property type="entry name" value="KdgK"/>
    <property type="match status" value="1"/>
</dbReference>
<dbReference type="InterPro" id="IPR029056">
    <property type="entry name" value="Ribokinase-like"/>
</dbReference>
<dbReference type="GO" id="GO:0016301">
    <property type="term" value="F:kinase activity"/>
    <property type="evidence" value="ECO:0007669"/>
    <property type="project" value="UniProtKB-KW"/>
</dbReference>
<keyword evidence="4 7" id="KW-0418">Kinase</keyword>
<evidence type="ECO:0000256" key="1">
    <source>
        <dbReference type="ARBA" id="ARBA00010688"/>
    </source>
</evidence>
<dbReference type="RefSeq" id="WP_126831987.1">
    <property type="nucleotide sequence ID" value="NZ_CBCRYB010000009.1"/>
</dbReference>
<evidence type="ECO:0000256" key="5">
    <source>
        <dbReference type="ARBA" id="ARBA00022840"/>
    </source>
</evidence>
<sequence>MADVILVGEPMVLFYANETGSLAEVNNFSKGLAGAEVNVGIGLSRLGHDVNYMTKLSKDDLGTYIHDCLKKEKLDSDYITYEEDAKVGLMFKTKVTEGDPETLYYRKGSAASTLSPADVDKIDFKEVKLLHMTGIPAALSQSSREACFSLMKAAREAGCYVTFDPNLRPALWESQEVMVDTLNELARYANLVLPGVSEGELLTGKSTVEEIADFYIENGAETVVIKDGGKGAYVKEARQEIVLVPGFKVDKIIDTVGAGDGFAVGIIDGYLSDFSITEAVKNANGIGAIQIQHVSDNEGLPTRVELEKFVNQ</sequence>
<organism evidence="7 8">
    <name type="scientific">Vagococcus fessus</name>
    <dbReference type="NCBI Taxonomy" id="120370"/>
    <lineage>
        <taxon>Bacteria</taxon>
        <taxon>Bacillati</taxon>
        <taxon>Bacillota</taxon>
        <taxon>Bacilli</taxon>
        <taxon>Lactobacillales</taxon>
        <taxon>Enterococcaceae</taxon>
        <taxon>Vagococcus</taxon>
    </lineage>
</organism>
<keyword evidence="5" id="KW-0067">ATP-binding</keyword>
<feature type="domain" description="Carbohydrate kinase PfkB" evidence="6">
    <location>
        <begin position="1"/>
        <end position="302"/>
    </location>
</feature>
<reference evidence="7 8" key="1">
    <citation type="submission" date="2017-05" db="EMBL/GenBank/DDBJ databases">
        <title>Vagococcus spp. assemblies.</title>
        <authorList>
            <person name="Gulvik C.A."/>
        </authorList>
    </citation>
    <scope>NUCLEOTIDE SEQUENCE [LARGE SCALE GENOMIC DNA]</scope>
    <source>
        <strain evidence="7 8">CCUG 41755</strain>
    </source>
</reference>
<evidence type="ECO:0000256" key="4">
    <source>
        <dbReference type="ARBA" id="ARBA00022777"/>
    </source>
</evidence>
<gene>
    <name evidence="7" type="ORF">CBF31_08420</name>
</gene>
<dbReference type="SUPFAM" id="SSF53613">
    <property type="entry name" value="Ribokinase-like"/>
    <property type="match status" value="1"/>
</dbReference>
<keyword evidence="2" id="KW-0808">Transferase</keyword>
<evidence type="ECO:0000259" key="6">
    <source>
        <dbReference type="Pfam" id="PF00294"/>
    </source>
</evidence>
<evidence type="ECO:0000256" key="3">
    <source>
        <dbReference type="ARBA" id="ARBA00022741"/>
    </source>
</evidence>
<dbReference type="GO" id="GO:0005524">
    <property type="term" value="F:ATP binding"/>
    <property type="evidence" value="ECO:0007669"/>
    <property type="project" value="UniProtKB-KW"/>
</dbReference>
<dbReference type="Pfam" id="PF00294">
    <property type="entry name" value="PfkB"/>
    <property type="match status" value="1"/>
</dbReference>
<dbReference type="InterPro" id="IPR050306">
    <property type="entry name" value="PfkB_Carbo_kinase"/>
</dbReference>
<accession>A0A430A664</accession>
<protein>
    <submittedName>
        <fullName evidence="7">2-dehydro-3-deoxygluconokinase</fullName>
    </submittedName>
</protein>
<keyword evidence="3" id="KW-0547">Nucleotide-binding</keyword>
<dbReference type="OrthoDB" id="9813569at2"/>
<dbReference type="Gene3D" id="3.40.1190.20">
    <property type="match status" value="1"/>
</dbReference>
<evidence type="ECO:0000313" key="8">
    <source>
        <dbReference type="Proteomes" id="UP000287101"/>
    </source>
</evidence>
<dbReference type="PANTHER" id="PTHR43085">
    <property type="entry name" value="HEXOKINASE FAMILY MEMBER"/>
    <property type="match status" value="1"/>
</dbReference>
<evidence type="ECO:0000313" key="7">
    <source>
        <dbReference type="EMBL" id="RSU02384.1"/>
    </source>
</evidence>
<dbReference type="EMBL" id="NGJY01000003">
    <property type="protein sequence ID" value="RSU02384.1"/>
    <property type="molecule type" value="Genomic_DNA"/>
</dbReference>
<dbReference type="AlphaFoldDB" id="A0A430A664"/>
<dbReference type="PROSITE" id="PS00584">
    <property type="entry name" value="PFKB_KINASES_2"/>
    <property type="match status" value="1"/>
</dbReference>
<dbReference type="InterPro" id="IPR002173">
    <property type="entry name" value="Carboh/pur_kinase_PfkB_CS"/>
</dbReference>
<keyword evidence="8" id="KW-1185">Reference proteome</keyword>
<evidence type="ECO:0000256" key="2">
    <source>
        <dbReference type="ARBA" id="ARBA00022679"/>
    </source>
</evidence>
<dbReference type="InterPro" id="IPR011611">
    <property type="entry name" value="PfkB_dom"/>
</dbReference>